<dbReference type="Proteomes" id="UP001138540">
    <property type="component" value="Unassembled WGS sequence"/>
</dbReference>
<keyword evidence="5" id="KW-0812">Transmembrane</keyword>
<keyword evidence="1" id="KW-0732">Signal</keyword>
<dbReference type="GO" id="GO:0016853">
    <property type="term" value="F:isomerase activity"/>
    <property type="evidence" value="ECO:0007669"/>
    <property type="project" value="UniProtKB-KW"/>
</dbReference>
<dbReference type="EMBL" id="JACHKA010000001">
    <property type="protein sequence ID" value="MBB5987675.1"/>
    <property type="molecule type" value="Genomic_DNA"/>
</dbReference>
<dbReference type="Pfam" id="PF18312">
    <property type="entry name" value="ScsC_N"/>
    <property type="match status" value="1"/>
</dbReference>
<gene>
    <name evidence="7" type="ORF">HNP60_003649</name>
</gene>
<organism evidence="7 8">
    <name type="scientific">Sphingobium lignivorans</name>
    <dbReference type="NCBI Taxonomy" id="2735886"/>
    <lineage>
        <taxon>Bacteria</taxon>
        <taxon>Pseudomonadati</taxon>
        <taxon>Pseudomonadota</taxon>
        <taxon>Alphaproteobacteria</taxon>
        <taxon>Sphingomonadales</taxon>
        <taxon>Sphingomonadaceae</taxon>
        <taxon>Sphingobium</taxon>
    </lineage>
</organism>
<dbReference type="InterPro" id="IPR041205">
    <property type="entry name" value="ScsC_N"/>
</dbReference>
<dbReference type="CDD" id="cd03023">
    <property type="entry name" value="DsbA_Com1_like"/>
    <property type="match status" value="1"/>
</dbReference>
<evidence type="ECO:0000313" key="8">
    <source>
        <dbReference type="Proteomes" id="UP001138540"/>
    </source>
</evidence>
<keyword evidence="2" id="KW-0560">Oxidoreductase</keyword>
<keyword evidence="8" id="KW-1185">Reference proteome</keyword>
<dbReference type="PANTHER" id="PTHR13887:SF14">
    <property type="entry name" value="DISULFIDE BOND FORMATION PROTEIN D"/>
    <property type="match status" value="1"/>
</dbReference>
<dbReference type="SUPFAM" id="SSF52833">
    <property type="entry name" value="Thioredoxin-like"/>
    <property type="match status" value="1"/>
</dbReference>
<dbReference type="PROSITE" id="PS51352">
    <property type="entry name" value="THIOREDOXIN_2"/>
    <property type="match status" value="1"/>
</dbReference>
<evidence type="ECO:0000256" key="2">
    <source>
        <dbReference type="ARBA" id="ARBA00023002"/>
    </source>
</evidence>
<comment type="caution">
    <text evidence="7">The sequence shown here is derived from an EMBL/GenBank/DDBJ whole genome shotgun (WGS) entry which is preliminary data.</text>
</comment>
<sequence length="271" mass="28649">MSSNAGFGTMWRAASRVGSALAARTGDRRARRRGLLAAAAVAMFVSGGAVTAYAMQSDGAPSDRAAIEAIVRSYILEHPEIIPEAIERLKAKQVAGKVAAHRSELETPYKGAWEGAEAPRVTLVAFMDYACGYCRASLPDLARLLKENPDLRIVYRELPVITQDSVGAAKVSLLAAEEGRFPAFHQAMYAAGNVQPDSVVKAAGKAGIDAAKARAAIRDDGGDEAIMQNIRLAQALGAEGTPLFVVGDQVFNGSVGYETLKEAIEKSRKSG</sequence>
<feature type="domain" description="Thioredoxin" evidence="6">
    <location>
        <begin position="89"/>
        <end position="269"/>
    </location>
</feature>
<proteinExistence type="predicted"/>
<reference evidence="7 8" key="1">
    <citation type="submission" date="2020-08" db="EMBL/GenBank/DDBJ databases">
        <title>Exploring microbial biodiversity for novel pathways involved in the catabolism of aromatic compounds derived from lignin.</title>
        <authorList>
            <person name="Elkins J."/>
        </authorList>
    </citation>
    <scope>NUCLEOTIDE SEQUENCE [LARGE SCALE GENOMIC DNA]</scope>
    <source>
        <strain evidence="7 8">B1D3A</strain>
    </source>
</reference>
<feature type="transmembrane region" description="Helical" evidence="5">
    <location>
        <begin position="34"/>
        <end position="55"/>
    </location>
</feature>
<evidence type="ECO:0000256" key="1">
    <source>
        <dbReference type="ARBA" id="ARBA00022729"/>
    </source>
</evidence>
<keyword evidence="7" id="KW-0413">Isomerase</keyword>
<dbReference type="InterPro" id="IPR036249">
    <property type="entry name" value="Thioredoxin-like_sf"/>
</dbReference>
<name>A0ABR6NK71_9SPHN</name>
<evidence type="ECO:0000259" key="6">
    <source>
        <dbReference type="PROSITE" id="PS51352"/>
    </source>
</evidence>
<keyword evidence="3" id="KW-1015">Disulfide bond</keyword>
<dbReference type="InterPro" id="IPR013766">
    <property type="entry name" value="Thioredoxin_domain"/>
</dbReference>
<keyword evidence="5" id="KW-0472">Membrane</keyword>
<evidence type="ECO:0000256" key="3">
    <source>
        <dbReference type="ARBA" id="ARBA00023157"/>
    </source>
</evidence>
<keyword evidence="4" id="KW-0676">Redox-active center</keyword>
<dbReference type="Pfam" id="PF01323">
    <property type="entry name" value="DSBA"/>
    <property type="match status" value="1"/>
</dbReference>
<dbReference type="InterPro" id="IPR001853">
    <property type="entry name" value="DSBA-like_thioredoxin_dom"/>
</dbReference>
<evidence type="ECO:0000313" key="7">
    <source>
        <dbReference type="EMBL" id="MBB5987675.1"/>
    </source>
</evidence>
<evidence type="ECO:0000256" key="5">
    <source>
        <dbReference type="SAM" id="Phobius"/>
    </source>
</evidence>
<dbReference type="Gene3D" id="3.40.30.10">
    <property type="entry name" value="Glutaredoxin"/>
    <property type="match status" value="1"/>
</dbReference>
<evidence type="ECO:0000256" key="4">
    <source>
        <dbReference type="ARBA" id="ARBA00023284"/>
    </source>
</evidence>
<keyword evidence="5" id="KW-1133">Transmembrane helix</keyword>
<accession>A0ABR6NK71</accession>
<protein>
    <submittedName>
        <fullName evidence="7">Protein-disulfide isomerase</fullName>
    </submittedName>
</protein>
<dbReference type="PANTHER" id="PTHR13887">
    <property type="entry name" value="GLUTATHIONE S-TRANSFERASE KAPPA"/>
    <property type="match status" value="1"/>
</dbReference>